<evidence type="ECO:0000313" key="3">
    <source>
        <dbReference type="Proteomes" id="UP000225108"/>
    </source>
</evidence>
<organism evidence="2 3">
    <name type="scientific">Williamsia marianensis</name>
    <dbReference type="NCBI Taxonomy" id="85044"/>
    <lineage>
        <taxon>Bacteria</taxon>
        <taxon>Bacillati</taxon>
        <taxon>Actinomycetota</taxon>
        <taxon>Actinomycetes</taxon>
        <taxon>Mycobacteriales</taxon>
        <taxon>Nocardiaceae</taxon>
        <taxon>Williamsia</taxon>
    </lineage>
</organism>
<dbReference type="InterPro" id="IPR005152">
    <property type="entry name" value="Lipase_secreted"/>
</dbReference>
<feature type="region of interest" description="Disordered" evidence="1">
    <location>
        <begin position="45"/>
        <end position="79"/>
    </location>
</feature>
<dbReference type="PANTHER" id="PTHR34853:SF1">
    <property type="entry name" value="LIPASE 5"/>
    <property type="match status" value="1"/>
</dbReference>
<sequence length="435" mass="44598">MLPGSSRRTGTTPATRTPVISLLGKAIPAAAIVLLSVSACAGGEDNGRTAASSPPSSAQSSSVPAPDSNRPPAPAAGERGDIVEQMPFQASSDLSDVAEVTRVVYRSTAGYQGGFGTEVSGVIAVPNGEPPAGGWPIVAFGHGTTGTDESCGPSDYPDLLGEDGAITRLVRRGYVVAASDYQGLGTWVEDAPGHPYLEPKTIAYNMIDAVRAARNLVPDTSNRWAAMGASQGGQAAWASADHADDYGQDLEFVGAAALAPAADLSPITDAGTQMTYTDAQKIFIPNLIAGLREVYPDFDAGDYIRGGLADNADVFTSCGPTFLVDRFSAAMSVAPGDAAVADQEAVERIRTILKQDALPAGRAAGPLFVAFGDQDSIILPAWTAAAVQRACAGGDVIEVVRKPDGGHTNLGVTGPAIDWIGDRFAGEPAPDTCPA</sequence>
<dbReference type="EMBL" id="PEBD01000004">
    <property type="protein sequence ID" value="PHV68543.1"/>
    <property type="molecule type" value="Genomic_DNA"/>
</dbReference>
<dbReference type="GO" id="GO:0016042">
    <property type="term" value="P:lipid catabolic process"/>
    <property type="evidence" value="ECO:0007669"/>
    <property type="project" value="InterPro"/>
</dbReference>
<dbReference type="AlphaFoldDB" id="A0A2G3PS38"/>
<dbReference type="Pfam" id="PF03583">
    <property type="entry name" value="LIP"/>
    <property type="match status" value="1"/>
</dbReference>
<protein>
    <submittedName>
        <fullName evidence="2">Lipase</fullName>
    </submittedName>
</protein>
<name>A0A2G3PS38_WILMA</name>
<proteinExistence type="predicted"/>
<dbReference type="PIRSF" id="PIRSF029171">
    <property type="entry name" value="Esterase_LipA"/>
    <property type="match status" value="1"/>
</dbReference>
<reference evidence="2 3" key="1">
    <citation type="submission" date="2017-10" db="EMBL/GenBank/DDBJ databases">
        <title>The draft genome sequence of Williamsia sp. BULT 1.1 isolated from the semi-arid grassland soils from South Africa.</title>
        <authorList>
            <person name="Kabwe M.H."/>
            <person name="Govender N."/>
            <person name="Mutseka Lunga P."/>
            <person name="Vikram S."/>
            <person name="Makhalanyane T.P."/>
        </authorList>
    </citation>
    <scope>NUCLEOTIDE SEQUENCE [LARGE SCALE GENOMIC DNA]</scope>
    <source>
        <strain evidence="2 3">BULT 1.1</strain>
    </source>
</reference>
<dbReference type="InterPro" id="IPR029058">
    <property type="entry name" value="AB_hydrolase_fold"/>
</dbReference>
<dbReference type="PANTHER" id="PTHR34853">
    <property type="match status" value="1"/>
</dbReference>
<dbReference type="SUPFAM" id="SSF53474">
    <property type="entry name" value="alpha/beta-Hydrolases"/>
    <property type="match status" value="1"/>
</dbReference>
<dbReference type="Proteomes" id="UP000225108">
    <property type="component" value="Unassembled WGS sequence"/>
</dbReference>
<evidence type="ECO:0000313" key="2">
    <source>
        <dbReference type="EMBL" id="PHV68543.1"/>
    </source>
</evidence>
<dbReference type="Gene3D" id="3.40.50.1820">
    <property type="entry name" value="alpha/beta hydrolase"/>
    <property type="match status" value="2"/>
</dbReference>
<dbReference type="GO" id="GO:0004806">
    <property type="term" value="F:triacylglycerol lipase activity"/>
    <property type="evidence" value="ECO:0007669"/>
    <property type="project" value="InterPro"/>
</dbReference>
<evidence type="ECO:0000256" key="1">
    <source>
        <dbReference type="SAM" id="MobiDB-lite"/>
    </source>
</evidence>
<feature type="compositionally biased region" description="Low complexity" evidence="1">
    <location>
        <begin position="50"/>
        <end position="68"/>
    </location>
</feature>
<accession>A0A2G3PS38</accession>
<dbReference type="RefSeq" id="WP_099381666.1">
    <property type="nucleotide sequence ID" value="NZ_PEBD01000004.1"/>
</dbReference>
<gene>
    <name evidence="2" type="ORF">CSW57_04890</name>
</gene>
<comment type="caution">
    <text evidence="2">The sequence shown here is derived from an EMBL/GenBank/DDBJ whole genome shotgun (WGS) entry which is preliminary data.</text>
</comment>